<gene>
    <name evidence="1" type="ORF">FHG12_15525</name>
</gene>
<accession>A0A5B8A2B4</accession>
<sequence length="308" mass="33253">MSRYTDILGLPAEDVRNVADAYGGYAGFIQDEFDKSEDSNKQNAAIGPWLASNWLLAAILNALLTPAASKSLFSQAARAYRELNHPFWKVAAICGLDSDLLAEQPDSFMSNDASEDYLLGISPDEYLYELLRLAYLSQVDTRYAGAYDRLREGGQELAALRASGAGRLNIPIFLYIKAISEVGIAGFRQERGVDVLGPLLDRAYESIELARADTYHWAGLRGSVVPLEPEILAASICFCIKSLYTEGGLAALERRIDMDAAAFVPLQVALAITQGSPLNGGFDVSLDPIIPTGPVNTGGPQVDVPVFA</sequence>
<dbReference type="AlphaFoldDB" id="A0A5B8A2B4"/>
<organism evidence="1 2">
    <name type="scientific">Hymenobacter jejuensis</name>
    <dbReference type="NCBI Taxonomy" id="2502781"/>
    <lineage>
        <taxon>Bacteria</taxon>
        <taxon>Pseudomonadati</taxon>
        <taxon>Bacteroidota</taxon>
        <taxon>Cytophagia</taxon>
        <taxon>Cytophagales</taxon>
        <taxon>Hymenobacteraceae</taxon>
        <taxon>Hymenobacter</taxon>
    </lineage>
</organism>
<dbReference type="RefSeq" id="WP_139516594.1">
    <property type="nucleotide sequence ID" value="NZ_CP040896.1"/>
</dbReference>
<evidence type="ECO:0000313" key="2">
    <source>
        <dbReference type="Proteomes" id="UP000305398"/>
    </source>
</evidence>
<dbReference type="OrthoDB" id="797315at2"/>
<keyword evidence="2" id="KW-1185">Reference proteome</keyword>
<reference evidence="1 2" key="1">
    <citation type="submission" date="2019-06" db="EMBL/GenBank/DDBJ databases">
        <authorList>
            <person name="Srinivasan S."/>
        </authorList>
    </citation>
    <scope>NUCLEOTIDE SEQUENCE [LARGE SCALE GENOMIC DNA]</scope>
    <source>
        <strain evidence="1 2">17J68-5</strain>
    </source>
</reference>
<dbReference type="Proteomes" id="UP000305398">
    <property type="component" value="Chromosome"/>
</dbReference>
<evidence type="ECO:0000313" key="1">
    <source>
        <dbReference type="EMBL" id="QDA61420.1"/>
    </source>
</evidence>
<proteinExistence type="predicted"/>
<protein>
    <submittedName>
        <fullName evidence="1">Uncharacterized protein</fullName>
    </submittedName>
</protein>
<name>A0A5B8A2B4_9BACT</name>
<dbReference type="KEGG" id="hyj:FHG12_15525"/>
<dbReference type="EMBL" id="CP040896">
    <property type="protein sequence ID" value="QDA61420.1"/>
    <property type="molecule type" value="Genomic_DNA"/>
</dbReference>